<sequence>MEEPIVYGEIPLYSESLVISLQDEVGSTTDDELGEADNRITKFQAVARGYLVRRLICGLVFTEEPVSFLSPKPADYSTRYMSVERLRAECALIGRTKFDPTQIDNHPAINFITNVQACVLRYLIRKKVDTFWTHHVAASRIQAAWRGYIIRNYFIPEADNDWMDHPEADNDWISEKIKSRETTGGSFEVVVGEVRLLQEKVDGIQEEIGLYKKSTKQIEQLKHLDEQVQKESGLRKSLETRLGEAQ</sequence>
<keyword evidence="2" id="KW-1185">Reference proteome</keyword>
<gene>
    <name evidence="1" type="ORF">BC936DRAFT_139312</name>
</gene>
<accession>A0A433BAB3</accession>
<proteinExistence type="predicted"/>
<evidence type="ECO:0000313" key="2">
    <source>
        <dbReference type="Proteomes" id="UP000268093"/>
    </source>
</evidence>
<protein>
    <submittedName>
        <fullName evidence="1">Uncharacterized protein</fullName>
    </submittedName>
</protein>
<name>A0A433BAB3_9FUNG</name>
<dbReference type="OrthoDB" id="252964at2759"/>
<dbReference type="Proteomes" id="UP000268093">
    <property type="component" value="Unassembled WGS sequence"/>
</dbReference>
<dbReference type="PROSITE" id="PS50096">
    <property type="entry name" value="IQ"/>
    <property type="match status" value="2"/>
</dbReference>
<reference evidence="1 2" key="1">
    <citation type="journal article" date="2018" name="New Phytol.">
        <title>Phylogenomics of Endogonaceae and evolution of mycorrhizas within Mucoromycota.</title>
        <authorList>
            <person name="Chang Y."/>
            <person name="Desiro A."/>
            <person name="Na H."/>
            <person name="Sandor L."/>
            <person name="Lipzen A."/>
            <person name="Clum A."/>
            <person name="Barry K."/>
            <person name="Grigoriev I.V."/>
            <person name="Martin F.M."/>
            <person name="Stajich J.E."/>
            <person name="Smith M.E."/>
            <person name="Bonito G."/>
            <person name="Spatafora J.W."/>
        </authorList>
    </citation>
    <scope>NUCLEOTIDE SEQUENCE [LARGE SCALE GENOMIC DNA]</scope>
    <source>
        <strain evidence="1 2">GMNB39</strain>
    </source>
</reference>
<dbReference type="Pfam" id="PF00612">
    <property type="entry name" value="IQ"/>
    <property type="match status" value="2"/>
</dbReference>
<dbReference type="Gene3D" id="1.20.5.190">
    <property type="match status" value="1"/>
</dbReference>
<organism evidence="1 2">
    <name type="scientific">Jimgerdemannia flammicorona</name>
    <dbReference type="NCBI Taxonomy" id="994334"/>
    <lineage>
        <taxon>Eukaryota</taxon>
        <taxon>Fungi</taxon>
        <taxon>Fungi incertae sedis</taxon>
        <taxon>Mucoromycota</taxon>
        <taxon>Mucoromycotina</taxon>
        <taxon>Endogonomycetes</taxon>
        <taxon>Endogonales</taxon>
        <taxon>Endogonaceae</taxon>
        <taxon>Jimgerdemannia</taxon>
    </lineage>
</organism>
<comment type="caution">
    <text evidence="1">The sequence shown here is derived from an EMBL/GenBank/DDBJ whole genome shotgun (WGS) entry which is preliminary data.</text>
</comment>
<evidence type="ECO:0000313" key="1">
    <source>
        <dbReference type="EMBL" id="RUP19477.1"/>
    </source>
</evidence>
<feature type="non-terminal residue" evidence="1">
    <location>
        <position position="246"/>
    </location>
</feature>
<dbReference type="CDD" id="cd23767">
    <property type="entry name" value="IQCD"/>
    <property type="match status" value="1"/>
</dbReference>
<dbReference type="EMBL" id="RBNI01014684">
    <property type="protein sequence ID" value="RUP19477.1"/>
    <property type="molecule type" value="Genomic_DNA"/>
</dbReference>
<dbReference type="InterPro" id="IPR000048">
    <property type="entry name" value="IQ_motif_EF-hand-BS"/>
</dbReference>
<dbReference type="AlphaFoldDB" id="A0A433BAB3"/>
<dbReference type="SMART" id="SM00015">
    <property type="entry name" value="IQ"/>
    <property type="match status" value="3"/>
</dbReference>